<evidence type="ECO:0000256" key="2">
    <source>
        <dbReference type="ARBA" id="ARBA00022723"/>
    </source>
</evidence>
<sequence>MDFETVASIIREAAAEEILPRFQHLTAGQIREKRPGELVTEADTEAERVMTGRLRHLLPGSAVVGEEAVAADPALLRVLEGEGAVWIIDPVDGTANFAKGNPRFAVIVALVRDGVTVAGWIFDPLGGRMVTAELGGGAWADGERLSVLPAAPLIELTGSVKRSGRLSALVARTGRKGSAAHDYIDLVTGRLHFAHYNRLMPWDHAAGVLIHAEAGGHAALTDGRSYRPRAEEGGLLLAPSPESWKSLQAVIE</sequence>
<proteinExistence type="inferred from homology"/>
<dbReference type="PATRIC" id="fig|1244869.3.peg.2339"/>
<comment type="similarity">
    <text evidence="1">Belongs to the inositol monophosphatase superfamily.</text>
</comment>
<accession>M3AAK2</accession>
<feature type="binding site" evidence="5">
    <location>
        <position position="66"/>
    </location>
    <ligand>
        <name>Mg(2+)</name>
        <dbReference type="ChEBI" id="CHEBI:18420"/>
        <label>1</label>
        <note>catalytic</note>
    </ligand>
</feature>
<dbReference type="GO" id="GO:0046872">
    <property type="term" value="F:metal ion binding"/>
    <property type="evidence" value="ECO:0007669"/>
    <property type="project" value="UniProtKB-KW"/>
</dbReference>
<evidence type="ECO:0000256" key="4">
    <source>
        <dbReference type="ARBA" id="ARBA00022842"/>
    </source>
</evidence>
<dbReference type="PANTHER" id="PTHR20854:SF4">
    <property type="entry name" value="INOSITOL-1-MONOPHOSPHATASE-RELATED"/>
    <property type="match status" value="1"/>
</dbReference>
<organism evidence="6 7">
    <name type="scientific">Paramagnetospirillum caucaseum</name>
    <dbReference type="NCBI Taxonomy" id="1244869"/>
    <lineage>
        <taxon>Bacteria</taxon>
        <taxon>Pseudomonadati</taxon>
        <taxon>Pseudomonadota</taxon>
        <taxon>Alphaproteobacteria</taxon>
        <taxon>Rhodospirillales</taxon>
        <taxon>Magnetospirillaceae</taxon>
        <taxon>Paramagnetospirillum</taxon>
    </lineage>
</organism>
<dbReference type="Proteomes" id="UP000011744">
    <property type="component" value="Unassembled WGS sequence"/>
</dbReference>
<dbReference type="GO" id="GO:0008934">
    <property type="term" value="F:inositol monophosphate 1-phosphatase activity"/>
    <property type="evidence" value="ECO:0007669"/>
    <property type="project" value="TreeGrafter"/>
</dbReference>
<evidence type="ECO:0000256" key="5">
    <source>
        <dbReference type="PIRSR" id="PIRSR600760-2"/>
    </source>
</evidence>
<dbReference type="PRINTS" id="PR00377">
    <property type="entry name" value="IMPHPHTASES"/>
</dbReference>
<dbReference type="STRING" id="1244869.H261_11605"/>
<dbReference type="InterPro" id="IPR000760">
    <property type="entry name" value="Inositol_monophosphatase-like"/>
</dbReference>
<keyword evidence="4 5" id="KW-0460">Magnesium</keyword>
<dbReference type="SUPFAM" id="SSF56655">
    <property type="entry name" value="Carbohydrate phosphatase"/>
    <property type="match status" value="1"/>
</dbReference>
<gene>
    <name evidence="6" type="ORF">H261_11605</name>
</gene>
<dbReference type="EMBL" id="AONQ01000027">
    <property type="protein sequence ID" value="EME69813.1"/>
    <property type="molecule type" value="Genomic_DNA"/>
</dbReference>
<dbReference type="RefSeq" id="WP_008617632.1">
    <property type="nucleotide sequence ID" value="NZ_AONQ01000027.1"/>
</dbReference>
<evidence type="ECO:0000256" key="1">
    <source>
        <dbReference type="ARBA" id="ARBA00009759"/>
    </source>
</evidence>
<evidence type="ECO:0000313" key="7">
    <source>
        <dbReference type="Proteomes" id="UP000011744"/>
    </source>
</evidence>
<evidence type="ECO:0000313" key="6">
    <source>
        <dbReference type="EMBL" id="EME69813.1"/>
    </source>
</evidence>
<comment type="cofactor">
    <cofactor evidence="5">
        <name>Mg(2+)</name>
        <dbReference type="ChEBI" id="CHEBI:18420"/>
    </cofactor>
</comment>
<keyword evidence="7" id="KW-1185">Reference proteome</keyword>
<dbReference type="Gene3D" id="3.30.540.10">
    <property type="entry name" value="Fructose-1,6-Bisphosphatase, subunit A, domain 1"/>
    <property type="match status" value="1"/>
</dbReference>
<dbReference type="Gene3D" id="3.40.190.80">
    <property type="match status" value="1"/>
</dbReference>
<keyword evidence="2 5" id="KW-0479">Metal-binding</keyword>
<dbReference type="PROSITE" id="PS00629">
    <property type="entry name" value="IMP_1"/>
    <property type="match status" value="1"/>
</dbReference>
<feature type="binding site" evidence="5">
    <location>
        <position position="92"/>
    </location>
    <ligand>
        <name>Mg(2+)</name>
        <dbReference type="ChEBI" id="CHEBI:18420"/>
        <label>1</label>
        <note>catalytic</note>
    </ligand>
</feature>
<protein>
    <submittedName>
        <fullName evidence="6">Fructose-1 6-bisphosphatase</fullName>
    </submittedName>
</protein>
<reference evidence="6 7" key="1">
    <citation type="journal article" date="2014" name="Genome Announc.">
        <title>Draft Genome Sequence of Magnetospirillum sp. Strain SO-1, a Freshwater Magnetotactic Bacterium Isolated from the Ol'khovka River, Russia.</title>
        <authorList>
            <person name="Grouzdev D.S."/>
            <person name="Dziuba M.V."/>
            <person name="Sukhacheva M.S."/>
            <person name="Mardanov A.V."/>
            <person name="Beletskiy A.V."/>
            <person name="Kuznetsov B.B."/>
            <person name="Skryabin K.G."/>
        </authorList>
    </citation>
    <scope>NUCLEOTIDE SEQUENCE [LARGE SCALE GENOMIC DNA]</scope>
    <source>
        <strain evidence="6 7">SO-1</strain>
    </source>
</reference>
<dbReference type="Pfam" id="PF00459">
    <property type="entry name" value="Inositol_P"/>
    <property type="match status" value="1"/>
</dbReference>
<dbReference type="GO" id="GO:0007165">
    <property type="term" value="P:signal transduction"/>
    <property type="evidence" value="ECO:0007669"/>
    <property type="project" value="TreeGrafter"/>
</dbReference>
<dbReference type="eggNOG" id="COG0483">
    <property type="taxonomic scope" value="Bacteria"/>
</dbReference>
<name>M3AAK2_9PROT</name>
<keyword evidence="3" id="KW-0378">Hydrolase</keyword>
<comment type="caution">
    <text evidence="6">The sequence shown here is derived from an EMBL/GenBank/DDBJ whole genome shotgun (WGS) entry which is preliminary data.</text>
</comment>
<evidence type="ECO:0000256" key="3">
    <source>
        <dbReference type="ARBA" id="ARBA00022801"/>
    </source>
</evidence>
<dbReference type="GO" id="GO:0006020">
    <property type="term" value="P:inositol metabolic process"/>
    <property type="evidence" value="ECO:0007669"/>
    <property type="project" value="TreeGrafter"/>
</dbReference>
<dbReference type="InterPro" id="IPR020583">
    <property type="entry name" value="Inositol_monoP_metal-BS"/>
</dbReference>
<dbReference type="AlphaFoldDB" id="M3AAK2"/>
<dbReference type="PANTHER" id="PTHR20854">
    <property type="entry name" value="INOSITOL MONOPHOSPHATASE"/>
    <property type="match status" value="1"/>
</dbReference>
<dbReference type="OrthoDB" id="9785695at2"/>
<feature type="binding site" evidence="5">
    <location>
        <position position="203"/>
    </location>
    <ligand>
        <name>Mg(2+)</name>
        <dbReference type="ChEBI" id="CHEBI:18420"/>
        <label>1</label>
        <note>catalytic</note>
    </ligand>
</feature>
<feature type="binding site" evidence="5">
    <location>
        <position position="89"/>
    </location>
    <ligand>
        <name>Mg(2+)</name>
        <dbReference type="ChEBI" id="CHEBI:18420"/>
        <label>1</label>
        <note>catalytic</note>
    </ligand>
</feature>